<dbReference type="PANTHER" id="PTHR33240:SF8">
    <property type="entry name" value="OS03G0439900 PROTEIN"/>
    <property type="match status" value="1"/>
</dbReference>
<sequence>MDHLDLYKNLMALHGYSNEVMCKGFSATLKGSAKSWFRKLSPRTIDSFGKLSRLFVAKFMSYRVKNEEFVKWSEKIKTNPLKRNINKYYEFHKDHRHNTVDYFQLKEQIADLIKRGEASRRAEEEVYNLSSPLVVAHQPITFTNDDLRGLHLPHDDALVVSATIANFNMQRILVDNGSFVDILFISTFDKMKIGRDRLHPFHMPLVRFGGNATHPLGWIKLPLTLGAKLHQTIVWQDFIVVDRPSPYNVKAFNLIYFVRKCFLQMPRRGLGVAMWSLIVKPGKTKQVTTGSGLKTTGGMNSRGKQK</sequence>
<protein>
    <recommendedName>
        <fullName evidence="4">Retrotransposon gag domain-containing protein</fullName>
    </recommendedName>
</protein>
<evidence type="ECO:0000313" key="3">
    <source>
        <dbReference type="Proteomes" id="UP000585474"/>
    </source>
</evidence>
<evidence type="ECO:0008006" key="4">
    <source>
        <dbReference type="Google" id="ProtNLM"/>
    </source>
</evidence>
<comment type="caution">
    <text evidence="2">The sequence shown here is derived from an EMBL/GenBank/DDBJ whole genome shotgun (WGS) entry which is preliminary data.</text>
</comment>
<proteinExistence type="predicted"/>
<dbReference type="Proteomes" id="UP000585474">
    <property type="component" value="Unassembled WGS sequence"/>
</dbReference>
<feature type="region of interest" description="Disordered" evidence="1">
    <location>
        <begin position="285"/>
        <end position="306"/>
    </location>
</feature>
<dbReference type="AlphaFoldDB" id="A0A7J0H922"/>
<dbReference type="PANTHER" id="PTHR33240">
    <property type="entry name" value="OS08G0508500 PROTEIN"/>
    <property type="match status" value="1"/>
</dbReference>
<dbReference type="OrthoDB" id="2919534at2759"/>
<evidence type="ECO:0000256" key="1">
    <source>
        <dbReference type="SAM" id="MobiDB-lite"/>
    </source>
</evidence>
<reference evidence="2 3" key="1">
    <citation type="submission" date="2019-07" db="EMBL/GenBank/DDBJ databases">
        <title>De Novo Assembly of kiwifruit Actinidia rufa.</title>
        <authorList>
            <person name="Sugita-Konishi S."/>
            <person name="Sato K."/>
            <person name="Mori E."/>
            <person name="Abe Y."/>
            <person name="Kisaki G."/>
            <person name="Hamano K."/>
            <person name="Suezawa K."/>
            <person name="Otani M."/>
            <person name="Fukuda T."/>
            <person name="Manabe T."/>
            <person name="Gomi K."/>
            <person name="Tabuchi M."/>
            <person name="Akimitsu K."/>
            <person name="Kataoka I."/>
        </authorList>
    </citation>
    <scope>NUCLEOTIDE SEQUENCE [LARGE SCALE GENOMIC DNA]</scope>
    <source>
        <strain evidence="3">cv. Fuchu</strain>
    </source>
</reference>
<dbReference type="EMBL" id="BJWL01000028">
    <property type="protein sequence ID" value="GFZ19559.1"/>
    <property type="molecule type" value="Genomic_DNA"/>
</dbReference>
<evidence type="ECO:0000313" key="2">
    <source>
        <dbReference type="EMBL" id="GFZ19559.1"/>
    </source>
</evidence>
<feature type="compositionally biased region" description="Polar residues" evidence="1">
    <location>
        <begin position="285"/>
        <end position="299"/>
    </location>
</feature>
<gene>
    <name evidence="2" type="ORF">Acr_28g0002640</name>
</gene>
<name>A0A7J0H922_9ERIC</name>
<keyword evidence="3" id="KW-1185">Reference proteome</keyword>
<accession>A0A7J0H922</accession>
<organism evidence="2 3">
    <name type="scientific">Actinidia rufa</name>
    <dbReference type="NCBI Taxonomy" id="165716"/>
    <lineage>
        <taxon>Eukaryota</taxon>
        <taxon>Viridiplantae</taxon>
        <taxon>Streptophyta</taxon>
        <taxon>Embryophyta</taxon>
        <taxon>Tracheophyta</taxon>
        <taxon>Spermatophyta</taxon>
        <taxon>Magnoliopsida</taxon>
        <taxon>eudicotyledons</taxon>
        <taxon>Gunneridae</taxon>
        <taxon>Pentapetalae</taxon>
        <taxon>asterids</taxon>
        <taxon>Ericales</taxon>
        <taxon>Actinidiaceae</taxon>
        <taxon>Actinidia</taxon>
    </lineage>
</organism>